<dbReference type="AlphaFoldDB" id="A0A0R1RJP9"/>
<evidence type="ECO:0000313" key="2">
    <source>
        <dbReference type="Proteomes" id="UP000051790"/>
    </source>
</evidence>
<comment type="caution">
    <text evidence="1">The sequence shown here is derived from an EMBL/GenBank/DDBJ whole genome shotgun (WGS) entry which is preliminary data.</text>
</comment>
<dbReference type="PATRIC" id="fig|1423769.4.peg.115"/>
<dbReference type="RefSeq" id="WP_054718510.1">
    <property type="nucleotide sequence ID" value="NZ_AZEU01000008.1"/>
</dbReference>
<evidence type="ECO:0000313" key="1">
    <source>
        <dbReference type="EMBL" id="KRL53899.1"/>
    </source>
</evidence>
<accession>A0A0R1RJP9</accession>
<gene>
    <name evidence="1" type="ORF">FD01_GL000102</name>
</gene>
<dbReference type="OrthoDB" id="2332875at2"/>
<organism evidence="1 2">
    <name type="scientific">Lacticaseibacillus manihotivorans DSM 13343 = JCM 12514</name>
    <dbReference type="NCBI Taxonomy" id="1423769"/>
    <lineage>
        <taxon>Bacteria</taxon>
        <taxon>Bacillati</taxon>
        <taxon>Bacillota</taxon>
        <taxon>Bacilli</taxon>
        <taxon>Lactobacillales</taxon>
        <taxon>Lactobacillaceae</taxon>
        <taxon>Lacticaseibacillus</taxon>
    </lineage>
</organism>
<sequence>MLTRSRRPFQIRAVTAGTARLTLLLPNDHFRTLDVVILGANNFARANHHEQLGWPTQTIFAEYGPAFTQNTGALGYAKPVSMKGYLMQVNIIHSQSDHEFAVRQQAKFIGAEIKFFNKWLNSQNHPRRPDWSQQVNHLSRTLNKFGNRKLSFDTLLDQFIGVFDQGSTHQTQRTETIAQKAREIRNRINAKRDARLPVAYLLINARNVEYYLYGDARDIQFNTEKEDAEHRKTGDLQRFMFTRVKRQKAEFEKLGIPFYDPKRLANWQATDQPVWDPNQLDKFHLGG</sequence>
<keyword evidence="2" id="KW-1185">Reference proteome</keyword>
<protein>
    <submittedName>
        <fullName evidence="1">Uncharacterized protein</fullName>
    </submittedName>
</protein>
<dbReference type="Proteomes" id="UP000051790">
    <property type="component" value="Unassembled WGS sequence"/>
</dbReference>
<dbReference type="EMBL" id="AZEU01000008">
    <property type="protein sequence ID" value="KRL53899.1"/>
    <property type="molecule type" value="Genomic_DNA"/>
</dbReference>
<name>A0A0R1RJP9_9LACO</name>
<reference evidence="1 2" key="1">
    <citation type="journal article" date="2015" name="Genome Announc.">
        <title>Expanding the biotechnology potential of lactobacilli through comparative genomics of 213 strains and associated genera.</title>
        <authorList>
            <person name="Sun Z."/>
            <person name="Harris H.M."/>
            <person name="McCann A."/>
            <person name="Guo C."/>
            <person name="Argimon S."/>
            <person name="Zhang W."/>
            <person name="Yang X."/>
            <person name="Jeffery I.B."/>
            <person name="Cooney J.C."/>
            <person name="Kagawa T.F."/>
            <person name="Liu W."/>
            <person name="Song Y."/>
            <person name="Salvetti E."/>
            <person name="Wrobel A."/>
            <person name="Rasinkangas P."/>
            <person name="Parkhill J."/>
            <person name="Rea M.C."/>
            <person name="O'Sullivan O."/>
            <person name="Ritari J."/>
            <person name="Douillard F.P."/>
            <person name="Paul Ross R."/>
            <person name="Yang R."/>
            <person name="Briner A.E."/>
            <person name="Felis G.E."/>
            <person name="de Vos W.M."/>
            <person name="Barrangou R."/>
            <person name="Klaenhammer T.R."/>
            <person name="Caufield P.W."/>
            <person name="Cui Y."/>
            <person name="Zhang H."/>
            <person name="O'Toole P.W."/>
        </authorList>
    </citation>
    <scope>NUCLEOTIDE SEQUENCE [LARGE SCALE GENOMIC DNA]</scope>
    <source>
        <strain evidence="1 2">DSM 13343</strain>
    </source>
</reference>
<proteinExistence type="predicted"/>